<feature type="binding site" evidence="11">
    <location>
        <begin position="303"/>
        <end position="307"/>
    </location>
    <ligand>
        <name>FMN</name>
        <dbReference type="ChEBI" id="CHEBI:58210"/>
    </ligand>
</feature>
<keyword evidence="4 11" id="KW-0028">Amino-acid biosynthesis</keyword>
<dbReference type="GO" id="GO:0008652">
    <property type="term" value="P:amino acid biosynthetic process"/>
    <property type="evidence" value="ECO:0007669"/>
    <property type="project" value="UniProtKB-KW"/>
</dbReference>
<dbReference type="EMBL" id="DVMR01000004">
    <property type="protein sequence ID" value="HIU42712.1"/>
    <property type="molecule type" value="Genomic_DNA"/>
</dbReference>
<comment type="pathway">
    <text evidence="1 11">Metabolic intermediate biosynthesis; chorismate biosynthesis; chorismate from D-erythrose 4-phosphate and phosphoenolpyruvate: step 7/7.</text>
</comment>
<dbReference type="PROSITE" id="PS00789">
    <property type="entry name" value="CHORISMATE_SYNTHASE_3"/>
    <property type="match status" value="1"/>
</dbReference>
<comment type="cofactor">
    <cofactor evidence="11">
        <name>FMNH2</name>
        <dbReference type="ChEBI" id="CHEBI:57618"/>
    </cofactor>
    <text evidence="11">Reduced FMN (FMNH(2)).</text>
</comment>
<keyword evidence="9 11" id="KW-0057">Aromatic amino acid biosynthesis</keyword>
<dbReference type="InterPro" id="IPR000453">
    <property type="entry name" value="Chorismate_synth"/>
</dbReference>
<organism evidence="12 13">
    <name type="scientific">Candidatus Ventrousia excrementavium</name>
    <dbReference type="NCBI Taxonomy" id="2840961"/>
    <lineage>
        <taxon>Bacteria</taxon>
        <taxon>Bacillati</taxon>
        <taxon>Bacillota</taxon>
        <taxon>Clostridia</taxon>
        <taxon>Eubacteriales</taxon>
        <taxon>Clostridiaceae</taxon>
        <taxon>Clostridiaceae incertae sedis</taxon>
        <taxon>Candidatus Ventrousia</taxon>
    </lineage>
</organism>
<dbReference type="Proteomes" id="UP000824073">
    <property type="component" value="Unassembled WGS sequence"/>
</dbReference>
<evidence type="ECO:0000256" key="11">
    <source>
        <dbReference type="HAMAP-Rule" id="MF_00300"/>
    </source>
</evidence>
<dbReference type="GO" id="GO:0009073">
    <property type="term" value="P:aromatic amino acid family biosynthetic process"/>
    <property type="evidence" value="ECO:0007669"/>
    <property type="project" value="UniProtKB-KW"/>
</dbReference>
<keyword evidence="8 11" id="KW-0521">NADP</keyword>
<dbReference type="Gene3D" id="3.60.150.10">
    <property type="entry name" value="Chorismate synthase AroC"/>
    <property type="match status" value="1"/>
</dbReference>
<dbReference type="PANTHER" id="PTHR21085:SF0">
    <property type="entry name" value="CHORISMATE SYNTHASE"/>
    <property type="match status" value="1"/>
</dbReference>
<sequence length="362" mass="38066">MASTYGNNIKITIFGQSHGPAIGLTIEGLPAGMAIDEEALRTFMARRAPGGSLSTPRKEADEVEFISGVYQGRTCGVPLTAVIRNTNVRPQDYSSLHLIPRPGHADFTGHVKYGGYEDPTGGGHFSGRLTAPLCIAGALCMQLLGEEGIAVGAHIVAIGQVRDRLFDPIAVNANDFTAVKKHELPVMDEQQGIKMRSAIEQARAGGNSLGGVIECAAVGLPVGLGDPMMDGLESRISALVFAVPAVKGVEFGSGFAGSALWGSQNNDAFYVQDGQVRTRTNNHGGILGGISSGMPLIFRAAVKPTPSIAHEQNSVDLQAMQDATLKVTGRHDPCIVPRAVPVIEAAAAVAICDAFLEQKKYR</sequence>
<feature type="binding site" evidence="11">
    <location>
        <position position="47"/>
    </location>
    <ligand>
        <name>NADP(+)</name>
        <dbReference type="ChEBI" id="CHEBI:58349"/>
    </ligand>
</feature>
<dbReference type="PIRSF" id="PIRSF001456">
    <property type="entry name" value="Chorismate_synth"/>
    <property type="match status" value="1"/>
</dbReference>
<keyword evidence="5 11" id="KW-0285">Flavoprotein</keyword>
<dbReference type="AlphaFoldDB" id="A0A9D1IV58"/>
<evidence type="ECO:0000256" key="5">
    <source>
        <dbReference type="ARBA" id="ARBA00022630"/>
    </source>
</evidence>
<dbReference type="CDD" id="cd07304">
    <property type="entry name" value="Chorismate_synthase"/>
    <property type="match status" value="1"/>
</dbReference>
<dbReference type="GO" id="GO:0005829">
    <property type="term" value="C:cytosol"/>
    <property type="evidence" value="ECO:0007669"/>
    <property type="project" value="TreeGrafter"/>
</dbReference>
<dbReference type="InterPro" id="IPR035904">
    <property type="entry name" value="Chorismate_synth_AroC_sf"/>
</dbReference>
<comment type="subunit">
    <text evidence="11">Homotetramer.</text>
</comment>
<evidence type="ECO:0000256" key="8">
    <source>
        <dbReference type="ARBA" id="ARBA00022857"/>
    </source>
</evidence>
<dbReference type="PANTHER" id="PTHR21085">
    <property type="entry name" value="CHORISMATE SYNTHASE"/>
    <property type="match status" value="1"/>
</dbReference>
<comment type="caution">
    <text evidence="12">The sequence shown here is derived from an EMBL/GenBank/DDBJ whole genome shotgun (WGS) entry which is preliminary data.</text>
</comment>
<dbReference type="NCBIfam" id="TIGR00033">
    <property type="entry name" value="aroC"/>
    <property type="match status" value="1"/>
</dbReference>
<dbReference type="InterPro" id="IPR020541">
    <property type="entry name" value="Chorismate_synthase_CS"/>
</dbReference>
<evidence type="ECO:0000256" key="2">
    <source>
        <dbReference type="ARBA" id="ARBA00008014"/>
    </source>
</evidence>
<dbReference type="Pfam" id="PF01264">
    <property type="entry name" value="Chorismate_synt"/>
    <property type="match status" value="1"/>
</dbReference>
<evidence type="ECO:0000256" key="4">
    <source>
        <dbReference type="ARBA" id="ARBA00022605"/>
    </source>
</evidence>
<comment type="function">
    <text evidence="11">Catalyzes the anti-1,4-elimination of the C-3 phosphate and the C-6 proR hydrogen from 5-enolpyruvylshikimate-3-phosphate (EPSP) to yield chorismate, which is the branch point compound that serves as the starting substrate for the three terminal pathways of aromatic amino acid biosynthesis. This reaction introduces a second double bond into the aromatic ring system.</text>
</comment>
<evidence type="ECO:0000313" key="12">
    <source>
        <dbReference type="EMBL" id="HIU42712.1"/>
    </source>
</evidence>
<comment type="similarity">
    <text evidence="2 11">Belongs to the chorismate synthase family.</text>
</comment>
<evidence type="ECO:0000313" key="13">
    <source>
        <dbReference type="Proteomes" id="UP000824073"/>
    </source>
</evidence>
<dbReference type="NCBIfam" id="NF003793">
    <property type="entry name" value="PRK05382.1"/>
    <property type="match status" value="1"/>
</dbReference>
<comment type="caution">
    <text evidence="11">Lacks conserved residue(s) required for the propagation of feature annotation.</text>
</comment>
<evidence type="ECO:0000256" key="9">
    <source>
        <dbReference type="ARBA" id="ARBA00023141"/>
    </source>
</evidence>
<comment type="catalytic activity">
    <reaction evidence="11">
        <text>5-O-(1-carboxyvinyl)-3-phosphoshikimate = chorismate + phosphate</text>
        <dbReference type="Rhea" id="RHEA:21020"/>
        <dbReference type="ChEBI" id="CHEBI:29748"/>
        <dbReference type="ChEBI" id="CHEBI:43474"/>
        <dbReference type="ChEBI" id="CHEBI:57701"/>
        <dbReference type="EC" id="4.2.3.5"/>
    </reaction>
</comment>
<evidence type="ECO:0000256" key="7">
    <source>
        <dbReference type="ARBA" id="ARBA00022827"/>
    </source>
</evidence>
<evidence type="ECO:0000256" key="3">
    <source>
        <dbReference type="ARBA" id="ARBA00013036"/>
    </source>
</evidence>
<accession>A0A9D1IV58</accession>
<evidence type="ECO:0000256" key="6">
    <source>
        <dbReference type="ARBA" id="ARBA00022643"/>
    </source>
</evidence>
<feature type="binding site" evidence="11">
    <location>
        <begin position="124"/>
        <end position="126"/>
    </location>
    <ligand>
        <name>FMN</name>
        <dbReference type="ChEBI" id="CHEBI:58210"/>
    </ligand>
</feature>
<dbReference type="EC" id="4.2.3.5" evidence="3 11"/>
<dbReference type="GO" id="GO:0009423">
    <property type="term" value="P:chorismate biosynthetic process"/>
    <property type="evidence" value="ECO:0007669"/>
    <property type="project" value="UniProtKB-UniRule"/>
</dbReference>
<evidence type="ECO:0000256" key="1">
    <source>
        <dbReference type="ARBA" id="ARBA00005044"/>
    </source>
</evidence>
<dbReference type="GO" id="GO:0004107">
    <property type="term" value="F:chorismate synthase activity"/>
    <property type="evidence" value="ECO:0007669"/>
    <property type="project" value="UniProtKB-UniRule"/>
</dbReference>
<keyword evidence="7 11" id="KW-0274">FAD</keyword>
<gene>
    <name evidence="11 12" type="primary">aroC</name>
    <name evidence="12" type="ORF">IAB67_00255</name>
</gene>
<proteinExistence type="inferred from homology"/>
<dbReference type="GO" id="GO:0010181">
    <property type="term" value="F:FMN binding"/>
    <property type="evidence" value="ECO:0007669"/>
    <property type="project" value="TreeGrafter"/>
</dbReference>
<dbReference type="SUPFAM" id="SSF103263">
    <property type="entry name" value="Chorismate synthase, AroC"/>
    <property type="match status" value="1"/>
</dbReference>
<protein>
    <recommendedName>
        <fullName evidence="3 11">Chorismate synthase</fullName>
        <shortName evidence="11">CS</shortName>
        <ecNumber evidence="3 11">4.2.3.5</ecNumber>
    </recommendedName>
    <alternativeName>
        <fullName evidence="11">5-enolpyruvylshikimate-3-phosphate phospholyase</fullName>
    </alternativeName>
</protein>
<name>A0A9D1IV58_9CLOT</name>
<reference evidence="12" key="1">
    <citation type="submission" date="2020-10" db="EMBL/GenBank/DDBJ databases">
        <authorList>
            <person name="Gilroy R."/>
        </authorList>
    </citation>
    <scope>NUCLEOTIDE SEQUENCE</scope>
    <source>
        <strain evidence="12">CHK191-8634</strain>
    </source>
</reference>
<keyword evidence="10 11" id="KW-0456">Lyase</keyword>
<evidence type="ECO:0000256" key="10">
    <source>
        <dbReference type="ARBA" id="ARBA00023239"/>
    </source>
</evidence>
<feature type="binding site" evidence="11">
    <location>
        <position position="330"/>
    </location>
    <ligand>
        <name>FMN</name>
        <dbReference type="ChEBI" id="CHEBI:58210"/>
    </ligand>
</feature>
<feature type="binding site" evidence="11">
    <location>
        <position position="288"/>
    </location>
    <ligand>
        <name>FMN</name>
        <dbReference type="ChEBI" id="CHEBI:58210"/>
    </ligand>
</feature>
<dbReference type="HAMAP" id="MF_00300">
    <property type="entry name" value="Chorismate_synth"/>
    <property type="match status" value="1"/>
</dbReference>
<reference evidence="12" key="2">
    <citation type="journal article" date="2021" name="PeerJ">
        <title>Extensive microbial diversity within the chicken gut microbiome revealed by metagenomics and culture.</title>
        <authorList>
            <person name="Gilroy R."/>
            <person name="Ravi A."/>
            <person name="Getino M."/>
            <person name="Pursley I."/>
            <person name="Horton D.L."/>
            <person name="Alikhan N.F."/>
            <person name="Baker D."/>
            <person name="Gharbi K."/>
            <person name="Hall N."/>
            <person name="Watson M."/>
            <person name="Adriaenssens E.M."/>
            <person name="Foster-Nyarko E."/>
            <person name="Jarju S."/>
            <person name="Secka A."/>
            <person name="Antonio M."/>
            <person name="Oren A."/>
            <person name="Chaudhuri R.R."/>
            <person name="La Ragione R."/>
            <person name="Hildebrand F."/>
            <person name="Pallen M.J."/>
        </authorList>
    </citation>
    <scope>NUCLEOTIDE SEQUENCE</scope>
    <source>
        <strain evidence="12">CHK191-8634</strain>
    </source>
</reference>
<keyword evidence="6 11" id="KW-0288">FMN</keyword>